<keyword evidence="2 6" id="KW-0378">Hydrolase</keyword>
<evidence type="ECO:0000313" key="7">
    <source>
        <dbReference type="Proteomes" id="UP000234585"/>
    </source>
</evidence>
<name>A0A2I2FHZ0_ASPCN</name>
<keyword evidence="7" id="KW-1185">Reference proteome</keyword>
<dbReference type="SUPFAM" id="SSF53590">
    <property type="entry name" value="Nucleoside hydrolase"/>
    <property type="match status" value="1"/>
</dbReference>
<keyword evidence="3" id="KW-0326">Glycosidase</keyword>
<proteinExistence type="inferred from homology"/>
<dbReference type="AlphaFoldDB" id="A0A2I2FHZ0"/>
<dbReference type="STRING" id="41067.A0A2I2FHZ0"/>
<dbReference type="InterPro" id="IPR023186">
    <property type="entry name" value="IUNH"/>
</dbReference>
<gene>
    <name evidence="6" type="ORF">BDW47DRAFT_93399</name>
</gene>
<dbReference type="GeneID" id="36527413"/>
<dbReference type="PANTHER" id="PTHR12304:SF25">
    <property type="entry name" value="INOSINE_URIDINE-PREFERRING NUCLEOSIDE HYDROLASE DOMAIN-CONTAINING PROTEIN"/>
    <property type="match status" value="1"/>
</dbReference>
<evidence type="ECO:0000313" key="6">
    <source>
        <dbReference type="EMBL" id="PLB40234.1"/>
    </source>
</evidence>
<dbReference type="InterPro" id="IPR001910">
    <property type="entry name" value="Inosine/uridine_hydrolase_dom"/>
</dbReference>
<evidence type="ECO:0000256" key="3">
    <source>
        <dbReference type="ARBA" id="ARBA00023295"/>
    </source>
</evidence>
<organism evidence="6 7">
    <name type="scientific">Aspergillus candidus</name>
    <dbReference type="NCBI Taxonomy" id="41067"/>
    <lineage>
        <taxon>Eukaryota</taxon>
        <taxon>Fungi</taxon>
        <taxon>Dikarya</taxon>
        <taxon>Ascomycota</taxon>
        <taxon>Pezizomycotina</taxon>
        <taxon>Eurotiomycetes</taxon>
        <taxon>Eurotiomycetidae</taxon>
        <taxon>Eurotiales</taxon>
        <taxon>Aspergillaceae</taxon>
        <taxon>Aspergillus</taxon>
        <taxon>Aspergillus subgen. Circumdati</taxon>
    </lineage>
</organism>
<evidence type="ECO:0000256" key="1">
    <source>
        <dbReference type="ARBA" id="ARBA00009176"/>
    </source>
</evidence>
<evidence type="ECO:0000259" key="5">
    <source>
        <dbReference type="Pfam" id="PF01156"/>
    </source>
</evidence>
<dbReference type="OrthoDB" id="432381at2759"/>
<dbReference type="GO" id="GO:0005829">
    <property type="term" value="C:cytosol"/>
    <property type="evidence" value="ECO:0007669"/>
    <property type="project" value="TreeGrafter"/>
</dbReference>
<feature type="chain" id="PRO_5014172496" evidence="4">
    <location>
        <begin position="20"/>
        <end position="384"/>
    </location>
</feature>
<dbReference type="GO" id="GO:0006152">
    <property type="term" value="P:purine nucleoside catabolic process"/>
    <property type="evidence" value="ECO:0007669"/>
    <property type="project" value="TreeGrafter"/>
</dbReference>
<dbReference type="EMBL" id="KZ559125">
    <property type="protein sequence ID" value="PLB40234.1"/>
    <property type="molecule type" value="Genomic_DNA"/>
</dbReference>
<feature type="domain" description="Inosine/uridine-preferring nucleoside hydrolase" evidence="5">
    <location>
        <begin position="51"/>
        <end position="370"/>
    </location>
</feature>
<dbReference type="InterPro" id="IPR036452">
    <property type="entry name" value="Ribo_hydro-like"/>
</dbReference>
<feature type="signal peptide" evidence="4">
    <location>
        <begin position="1"/>
        <end position="19"/>
    </location>
</feature>
<dbReference type="Gene3D" id="3.90.245.10">
    <property type="entry name" value="Ribonucleoside hydrolase-like"/>
    <property type="match status" value="1"/>
</dbReference>
<sequence>MWVTRSLAVCSLLVSAVLGSAPTLASSSASPSASPSASSSTQNAQEKRYAILDNDWGAVSFIPILLALKGDMEILGLASNTANTWQRQSALHALANLELSNLTCIPVYPGSTWPLLHTPHRFHTWEALHGVLPWQGAFAPEAQDGNDPTSGDPNRIVREAFIEGFPRGSIDSSTSAASFMVDMVRKYPGQVSIYSAGALTNVALAVRLDENFARNARELVVMGGYVDVNLLQVRGDVELANENSDINLMIDPESAKIALNAPFPEVVIAGNVANQVPSTQDFLDEVHEVRNPLTNLFHDRYGTEFPFWDETAAAIMVDRGVVLNSTTAYIDVDIAYGSPKYGNIHVYQKALMPPGLRNVTYVHRVDGERVKGLMKDAMQDPPSC</sequence>
<accession>A0A2I2FHZ0</accession>
<protein>
    <submittedName>
        <fullName evidence="6">Inosine-uridine preferring nucleoside hydrolase</fullName>
    </submittedName>
</protein>
<dbReference type="Proteomes" id="UP000234585">
    <property type="component" value="Unassembled WGS sequence"/>
</dbReference>
<reference evidence="6 7" key="1">
    <citation type="submission" date="2017-12" db="EMBL/GenBank/DDBJ databases">
        <authorList>
            <consortium name="DOE Joint Genome Institute"/>
            <person name="Haridas S."/>
            <person name="Kjaerbolling I."/>
            <person name="Vesth T.C."/>
            <person name="Frisvad J.C."/>
            <person name="Nybo J.L."/>
            <person name="Theobald S."/>
            <person name="Kuo A."/>
            <person name="Bowyer P."/>
            <person name="Matsuda Y."/>
            <person name="Mondo S."/>
            <person name="Lyhne E.K."/>
            <person name="Kogle M.E."/>
            <person name="Clum A."/>
            <person name="Lipzen A."/>
            <person name="Salamov A."/>
            <person name="Ngan C.Y."/>
            <person name="Daum C."/>
            <person name="Chiniquy J."/>
            <person name="Barry K."/>
            <person name="LaButti K."/>
            <person name="Simmons B.A."/>
            <person name="Magnuson J.K."/>
            <person name="Mortensen U.H."/>
            <person name="Larsen T.O."/>
            <person name="Grigoriev I.V."/>
            <person name="Baker S.E."/>
            <person name="Andersen M.R."/>
            <person name="Nordberg H.P."/>
            <person name="Cantor M.N."/>
            <person name="Hua S.X."/>
        </authorList>
    </citation>
    <scope>NUCLEOTIDE SEQUENCE [LARGE SCALE GENOMIC DNA]</scope>
    <source>
        <strain evidence="6 7">CBS 102.13</strain>
    </source>
</reference>
<keyword evidence="4" id="KW-0732">Signal</keyword>
<comment type="similarity">
    <text evidence="1">Belongs to the IUNH family.</text>
</comment>
<dbReference type="Pfam" id="PF01156">
    <property type="entry name" value="IU_nuc_hydro"/>
    <property type="match status" value="1"/>
</dbReference>
<evidence type="ECO:0000256" key="4">
    <source>
        <dbReference type="SAM" id="SignalP"/>
    </source>
</evidence>
<evidence type="ECO:0000256" key="2">
    <source>
        <dbReference type="ARBA" id="ARBA00022801"/>
    </source>
</evidence>
<dbReference type="RefSeq" id="XP_024674246.1">
    <property type="nucleotide sequence ID" value="XM_024820253.1"/>
</dbReference>
<dbReference type="GO" id="GO:0008477">
    <property type="term" value="F:purine nucleosidase activity"/>
    <property type="evidence" value="ECO:0007669"/>
    <property type="project" value="TreeGrafter"/>
</dbReference>
<dbReference type="PANTHER" id="PTHR12304">
    <property type="entry name" value="INOSINE-URIDINE PREFERRING NUCLEOSIDE HYDROLASE"/>
    <property type="match status" value="1"/>
</dbReference>